<dbReference type="Proteomes" id="UP001056120">
    <property type="component" value="Linkage Group LG25"/>
</dbReference>
<gene>
    <name evidence="1" type="ORF">L1987_74796</name>
</gene>
<evidence type="ECO:0000313" key="2">
    <source>
        <dbReference type="Proteomes" id="UP001056120"/>
    </source>
</evidence>
<evidence type="ECO:0000313" key="1">
    <source>
        <dbReference type="EMBL" id="KAI3704571.1"/>
    </source>
</evidence>
<keyword evidence="2" id="KW-1185">Reference proteome</keyword>
<comment type="caution">
    <text evidence="1">The sequence shown here is derived from an EMBL/GenBank/DDBJ whole genome shotgun (WGS) entry which is preliminary data.</text>
</comment>
<protein>
    <submittedName>
        <fullName evidence="1">Uncharacterized protein</fullName>
    </submittedName>
</protein>
<dbReference type="EMBL" id="CM042042">
    <property type="protein sequence ID" value="KAI3704571.1"/>
    <property type="molecule type" value="Genomic_DNA"/>
</dbReference>
<proteinExistence type="predicted"/>
<sequence>MGFFSFWQRSLGFSVFFISVSIVELSLREKSESKRVCIVGLYGLDTNEVLAVHLDFVVVDLEFVVVDWVDIMVGFTGLDRWIEGLGVLSFGFRPYGYVSMWNAVEDLCSVCMPPKDQKPTHTPPHPTPPVPSSYYRHLSFRVPHPLSIVFPPSKLSL</sequence>
<reference evidence="1 2" key="2">
    <citation type="journal article" date="2022" name="Mol. Ecol. Resour.">
        <title>The genomes of chicory, endive, great burdock and yacon provide insights into Asteraceae paleo-polyploidization history and plant inulin production.</title>
        <authorList>
            <person name="Fan W."/>
            <person name="Wang S."/>
            <person name="Wang H."/>
            <person name="Wang A."/>
            <person name="Jiang F."/>
            <person name="Liu H."/>
            <person name="Zhao H."/>
            <person name="Xu D."/>
            <person name="Zhang Y."/>
        </authorList>
    </citation>
    <scope>NUCLEOTIDE SEQUENCE [LARGE SCALE GENOMIC DNA]</scope>
    <source>
        <strain evidence="2">cv. Yunnan</strain>
        <tissue evidence="1">Leaves</tissue>
    </source>
</reference>
<accession>A0ACB9A3J6</accession>
<reference evidence="2" key="1">
    <citation type="journal article" date="2022" name="Mol. Ecol. Resour.">
        <title>The genomes of chicory, endive, great burdock and yacon provide insights into Asteraceae palaeo-polyploidization history and plant inulin production.</title>
        <authorList>
            <person name="Fan W."/>
            <person name="Wang S."/>
            <person name="Wang H."/>
            <person name="Wang A."/>
            <person name="Jiang F."/>
            <person name="Liu H."/>
            <person name="Zhao H."/>
            <person name="Xu D."/>
            <person name="Zhang Y."/>
        </authorList>
    </citation>
    <scope>NUCLEOTIDE SEQUENCE [LARGE SCALE GENOMIC DNA]</scope>
    <source>
        <strain evidence="2">cv. Yunnan</strain>
    </source>
</reference>
<organism evidence="1 2">
    <name type="scientific">Smallanthus sonchifolius</name>
    <dbReference type="NCBI Taxonomy" id="185202"/>
    <lineage>
        <taxon>Eukaryota</taxon>
        <taxon>Viridiplantae</taxon>
        <taxon>Streptophyta</taxon>
        <taxon>Embryophyta</taxon>
        <taxon>Tracheophyta</taxon>
        <taxon>Spermatophyta</taxon>
        <taxon>Magnoliopsida</taxon>
        <taxon>eudicotyledons</taxon>
        <taxon>Gunneridae</taxon>
        <taxon>Pentapetalae</taxon>
        <taxon>asterids</taxon>
        <taxon>campanulids</taxon>
        <taxon>Asterales</taxon>
        <taxon>Asteraceae</taxon>
        <taxon>Asteroideae</taxon>
        <taxon>Heliantheae alliance</taxon>
        <taxon>Millerieae</taxon>
        <taxon>Smallanthus</taxon>
    </lineage>
</organism>
<name>A0ACB9A3J6_9ASTR</name>